<dbReference type="InterPro" id="IPR000089">
    <property type="entry name" value="Biotin_lipoyl"/>
</dbReference>
<dbReference type="Gene3D" id="2.40.50.100">
    <property type="match status" value="2"/>
</dbReference>
<dbReference type="PROSITE" id="PS00189">
    <property type="entry name" value="LIPOYL"/>
    <property type="match status" value="2"/>
</dbReference>
<feature type="region of interest" description="Disordered" evidence="10">
    <location>
        <begin position="79"/>
        <end position="143"/>
    </location>
</feature>
<evidence type="ECO:0000313" key="13">
    <source>
        <dbReference type="EMBL" id="RLQ23659.1"/>
    </source>
</evidence>
<dbReference type="InterPro" id="IPR003016">
    <property type="entry name" value="2-oxoA_DH_lipoyl-BS"/>
</dbReference>
<comment type="cofactor">
    <cofactor evidence="9">
        <name>(R)-lipoate</name>
        <dbReference type="ChEBI" id="CHEBI:83088"/>
    </cofactor>
    <text evidence="9">Binds 2 lipoyl cofactors covalently.</text>
</comment>
<dbReference type="PANTHER" id="PTHR43178">
    <property type="entry name" value="DIHYDROLIPOAMIDE ACETYLTRANSFERASE COMPONENT OF PYRUVATE DEHYDROGENASE COMPLEX"/>
    <property type="match status" value="1"/>
</dbReference>
<dbReference type="Gene3D" id="3.30.559.10">
    <property type="entry name" value="Chloramphenicol acetyltransferase-like domain"/>
    <property type="match status" value="1"/>
</dbReference>
<dbReference type="Proteomes" id="UP000265509">
    <property type="component" value="Unassembled WGS sequence"/>
</dbReference>
<dbReference type="Pfam" id="PF00364">
    <property type="entry name" value="Biotin_lipoyl"/>
    <property type="match status" value="2"/>
</dbReference>
<reference evidence="13 14" key="1">
    <citation type="submission" date="2018-07" db="EMBL/GenBank/DDBJ databases">
        <title>Halioglobus sp. genome submission.</title>
        <authorList>
            <person name="Ye M.-Q."/>
            <person name="Du Z.-J."/>
        </authorList>
    </citation>
    <scope>NUCLEOTIDE SEQUENCE [LARGE SCALE GENOMIC DNA]</scope>
    <source>
        <strain evidence="13 14">U0301</strain>
    </source>
</reference>
<dbReference type="CDD" id="cd06849">
    <property type="entry name" value="lipoyl_domain"/>
    <property type="match status" value="2"/>
</dbReference>
<evidence type="ECO:0000256" key="4">
    <source>
        <dbReference type="ARBA" id="ARBA00022737"/>
    </source>
</evidence>
<feature type="compositionally biased region" description="Low complexity" evidence="10">
    <location>
        <begin position="98"/>
        <end position="125"/>
    </location>
</feature>
<dbReference type="EMBL" id="QRAN01000001">
    <property type="protein sequence ID" value="RLQ23659.1"/>
    <property type="molecule type" value="Genomic_DNA"/>
</dbReference>
<proteinExistence type="inferred from homology"/>
<name>A0A3L7E3D2_9GAMM</name>
<evidence type="ECO:0000256" key="6">
    <source>
        <dbReference type="ARBA" id="ARBA00023315"/>
    </source>
</evidence>
<feature type="domain" description="Peripheral subunit-binding (PSBD)" evidence="12">
    <location>
        <begin position="276"/>
        <end position="313"/>
    </location>
</feature>
<comment type="subunit">
    <text evidence="2 9">Forms a 24-polypeptide structural core with octahedral symmetry.</text>
</comment>
<evidence type="ECO:0000256" key="8">
    <source>
        <dbReference type="ARBA" id="ARBA00048370"/>
    </source>
</evidence>
<dbReference type="InterPro" id="IPR004167">
    <property type="entry name" value="PSBD"/>
</dbReference>
<dbReference type="OrthoDB" id="9805770at2"/>
<comment type="catalytic activity">
    <reaction evidence="8 9">
        <text>N(6)-[(R)-dihydrolipoyl]-L-lysyl-[protein] + acetyl-CoA = N(6)-[(R)-S(8)-acetyldihydrolipoyl]-L-lysyl-[protein] + CoA</text>
        <dbReference type="Rhea" id="RHEA:17017"/>
        <dbReference type="Rhea" id="RHEA-COMP:10475"/>
        <dbReference type="Rhea" id="RHEA-COMP:10478"/>
        <dbReference type="ChEBI" id="CHEBI:57287"/>
        <dbReference type="ChEBI" id="CHEBI:57288"/>
        <dbReference type="ChEBI" id="CHEBI:83100"/>
        <dbReference type="ChEBI" id="CHEBI:83111"/>
        <dbReference type="EC" id="2.3.1.12"/>
    </reaction>
</comment>
<dbReference type="SUPFAM" id="SSF52777">
    <property type="entry name" value="CoA-dependent acyltransferases"/>
    <property type="match status" value="1"/>
</dbReference>
<comment type="caution">
    <text evidence="13">The sequence shown here is derived from an EMBL/GenBank/DDBJ whole genome shotgun (WGS) entry which is preliminary data.</text>
</comment>
<evidence type="ECO:0000256" key="5">
    <source>
        <dbReference type="ARBA" id="ARBA00022823"/>
    </source>
</evidence>
<evidence type="ECO:0000313" key="14">
    <source>
        <dbReference type="Proteomes" id="UP000265509"/>
    </source>
</evidence>
<dbReference type="InterPro" id="IPR001078">
    <property type="entry name" value="2-oxoacid_DH_actylTfrase"/>
</dbReference>
<dbReference type="PROSITE" id="PS51826">
    <property type="entry name" value="PSBD"/>
    <property type="match status" value="1"/>
</dbReference>
<organism evidence="13 14">
    <name type="scientific">Seongchinamella sediminis</name>
    <dbReference type="NCBI Taxonomy" id="2283635"/>
    <lineage>
        <taxon>Bacteria</taxon>
        <taxon>Pseudomonadati</taxon>
        <taxon>Pseudomonadota</taxon>
        <taxon>Gammaproteobacteria</taxon>
        <taxon>Cellvibrionales</taxon>
        <taxon>Halieaceae</taxon>
        <taxon>Seongchinamella</taxon>
    </lineage>
</organism>
<dbReference type="InterPro" id="IPR006256">
    <property type="entry name" value="AcTrfase_Pyrv_DH_cplx"/>
</dbReference>
<dbReference type="AlphaFoldDB" id="A0A3L7E3D2"/>
<dbReference type="EC" id="2.3.1.12" evidence="9"/>
<accession>A0A3L7E3D2</accession>
<dbReference type="Gene3D" id="4.10.320.10">
    <property type="entry name" value="E3-binding domain"/>
    <property type="match status" value="1"/>
</dbReference>
<evidence type="ECO:0000256" key="9">
    <source>
        <dbReference type="RuleBase" id="RU361137"/>
    </source>
</evidence>
<dbReference type="RefSeq" id="WP_117952068.1">
    <property type="nucleotide sequence ID" value="NZ_QRAN01000001.1"/>
</dbReference>
<evidence type="ECO:0000256" key="1">
    <source>
        <dbReference type="ARBA" id="ARBA00007317"/>
    </source>
</evidence>
<feature type="compositionally biased region" description="Basic and acidic residues" evidence="10">
    <location>
        <begin position="230"/>
        <end position="252"/>
    </location>
</feature>
<feature type="region of interest" description="Disordered" evidence="10">
    <location>
        <begin position="216"/>
        <end position="273"/>
    </location>
</feature>
<dbReference type="SUPFAM" id="SSF51230">
    <property type="entry name" value="Single hybrid motif"/>
    <property type="match status" value="2"/>
</dbReference>
<protein>
    <recommendedName>
        <fullName evidence="9">Acetyltransferase component of pyruvate dehydrogenase complex</fullName>
        <ecNumber evidence="9">2.3.1.12</ecNumber>
    </recommendedName>
</protein>
<evidence type="ECO:0000259" key="11">
    <source>
        <dbReference type="PROSITE" id="PS50968"/>
    </source>
</evidence>
<feature type="domain" description="Lipoyl-binding" evidence="11">
    <location>
        <begin position="1"/>
        <end position="77"/>
    </location>
</feature>
<dbReference type="Pfam" id="PF02817">
    <property type="entry name" value="E3_binding"/>
    <property type="match status" value="1"/>
</dbReference>
<evidence type="ECO:0000256" key="3">
    <source>
        <dbReference type="ARBA" id="ARBA00022679"/>
    </source>
</evidence>
<dbReference type="SUPFAM" id="SSF47005">
    <property type="entry name" value="Peripheral subunit-binding domain of 2-oxo acid dehydrogenase complex"/>
    <property type="match status" value="1"/>
</dbReference>
<dbReference type="NCBIfam" id="TIGR01348">
    <property type="entry name" value="PDHac_trf_long"/>
    <property type="match status" value="1"/>
</dbReference>
<comment type="similarity">
    <text evidence="1 9">Belongs to the 2-oxoacid dehydrogenase family.</text>
</comment>
<dbReference type="FunFam" id="3.30.559.10:FF:000004">
    <property type="entry name" value="Acetyltransferase component of pyruvate dehydrogenase complex"/>
    <property type="match status" value="1"/>
</dbReference>
<keyword evidence="14" id="KW-1185">Reference proteome</keyword>
<dbReference type="Pfam" id="PF00198">
    <property type="entry name" value="2-oxoacid_dh"/>
    <property type="match status" value="1"/>
</dbReference>
<dbReference type="InterPro" id="IPR023213">
    <property type="entry name" value="CAT-like_dom_sf"/>
</dbReference>
<feature type="domain" description="Lipoyl-binding" evidence="11">
    <location>
        <begin position="137"/>
        <end position="211"/>
    </location>
</feature>
<dbReference type="InterPro" id="IPR050743">
    <property type="entry name" value="2-oxoacid_DH_E2_comp"/>
</dbReference>
<dbReference type="PANTHER" id="PTHR43178:SF2">
    <property type="entry name" value="DIHYDROLIPOYLLYSINE-RESIDUE ACETYLTRANSFERASE COMPONENT OF PYRUVATE DEHYDROGENASE COMPLEX"/>
    <property type="match status" value="1"/>
</dbReference>
<dbReference type="InterPro" id="IPR011053">
    <property type="entry name" value="Single_hybrid_motif"/>
</dbReference>
<sequence length="571" mass="59276">MAKEKVTVPDIGGAEGAEVIELLVAVGDEVSLDQGLIVLESDKASMEIPSTVAGTVVELLVSEGEELAEGAPVAVIETAGDESRESAAEAEANDEPEQAGAEPAAEAEEAPAQGEDSAADAAASGSEERKGEGGTSSALVEVPDIGTDEAVELIEIVVKVGDTVAEGDSLVVLESDKASMEVPAPHGGEITEIKVNEGDSVRQGDPLLVMATTGASEPAADAAPSAPAEAKGETDSKSSAKSDTEEKPEAEPASRPATAGREAPPAASADSAGKVYAGPAVRKLAREFGIKLAEVPGSGPRGRLVKEDLHKFVQQRLSKPAGGAAGAGLPVIPEVDFSAFGEVEITTRSKLDKLTANNMQRSWLNVPHVTQNDLADITELEAFRASMKDEAAKRGVKITPMPFILKACAVALRDNPKFCTSLADGGESLVHKQYIHIGMAVDTPAGLLVPVIRDVDKKGIWELAEEVLELAGKARDRKLSPAQMQGGCFTISSLGNIGGTGFTPIVNAPEVGILGVSRADMQPVWNGQEFVARKMLPLSLSYDHRVINGGDGGRFLTQLAALLGDIRQLLM</sequence>
<gene>
    <name evidence="13" type="primary">aceF</name>
    <name evidence="13" type="ORF">DWB85_00435</name>
</gene>
<evidence type="ECO:0000259" key="12">
    <source>
        <dbReference type="PROSITE" id="PS51826"/>
    </source>
</evidence>
<feature type="compositionally biased region" description="Low complexity" evidence="10">
    <location>
        <begin position="216"/>
        <end position="229"/>
    </location>
</feature>
<dbReference type="GO" id="GO:0031405">
    <property type="term" value="F:lipoic acid binding"/>
    <property type="evidence" value="ECO:0007669"/>
    <property type="project" value="TreeGrafter"/>
</dbReference>
<keyword evidence="6 9" id="KW-0012">Acyltransferase</keyword>
<dbReference type="GO" id="GO:0006086">
    <property type="term" value="P:pyruvate decarboxylation to acetyl-CoA"/>
    <property type="evidence" value="ECO:0007669"/>
    <property type="project" value="UniProtKB-UniRule"/>
</dbReference>
<keyword evidence="3 9" id="KW-0808">Transferase</keyword>
<dbReference type="GO" id="GO:0005737">
    <property type="term" value="C:cytoplasm"/>
    <property type="evidence" value="ECO:0007669"/>
    <property type="project" value="TreeGrafter"/>
</dbReference>
<keyword evidence="4" id="KW-0677">Repeat</keyword>
<dbReference type="GO" id="GO:0004742">
    <property type="term" value="F:dihydrolipoyllysine-residue acetyltransferase activity"/>
    <property type="evidence" value="ECO:0007669"/>
    <property type="project" value="UniProtKB-UniRule"/>
</dbReference>
<evidence type="ECO:0000256" key="10">
    <source>
        <dbReference type="SAM" id="MobiDB-lite"/>
    </source>
</evidence>
<evidence type="ECO:0000256" key="7">
    <source>
        <dbReference type="ARBA" id="ARBA00025211"/>
    </source>
</evidence>
<keyword evidence="5 9" id="KW-0450">Lipoyl</keyword>
<dbReference type="InterPro" id="IPR036625">
    <property type="entry name" value="E3-bd_dom_sf"/>
</dbReference>
<dbReference type="PROSITE" id="PS50968">
    <property type="entry name" value="BIOTINYL_LIPOYL"/>
    <property type="match status" value="2"/>
</dbReference>
<evidence type="ECO:0000256" key="2">
    <source>
        <dbReference type="ARBA" id="ARBA00011484"/>
    </source>
</evidence>
<dbReference type="GO" id="GO:0045254">
    <property type="term" value="C:pyruvate dehydrogenase complex"/>
    <property type="evidence" value="ECO:0007669"/>
    <property type="project" value="UniProtKB-UniRule"/>
</dbReference>
<comment type="function">
    <text evidence="7">The pyruvate dehydrogenase complex catalyzes the overall conversion of pyruvate to acetyl-CoA and CO(2). It contains multiple copies of three enzymatic components: pyruvate dehydrogenase (E1), dihydrolipoamide acetyltransferase (E2) and lipoamide dehydrogenase (E3).</text>
</comment>